<evidence type="ECO:0000313" key="3">
    <source>
        <dbReference type="Proteomes" id="UP000294919"/>
    </source>
</evidence>
<dbReference type="AlphaFoldDB" id="A0A4R2L7E8"/>
<comment type="caution">
    <text evidence="2">The sequence shown here is derived from an EMBL/GenBank/DDBJ whole genome shotgun (WGS) entry which is preliminary data.</text>
</comment>
<reference evidence="2 3" key="1">
    <citation type="submission" date="2019-03" db="EMBL/GenBank/DDBJ databases">
        <title>Genomic Encyclopedia of Type Strains, Phase IV (KMG-IV): sequencing the most valuable type-strain genomes for metagenomic binning, comparative biology and taxonomic classification.</title>
        <authorList>
            <person name="Goeker M."/>
        </authorList>
    </citation>
    <scope>NUCLEOTIDE SEQUENCE [LARGE SCALE GENOMIC DNA]</scope>
    <source>
        <strain evidence="2 3">DSM 102940</strain>
    </source>
</reference>
<keyword evidence="1" id="KW-1133">Transmembrane helix</keyword>
<dbReference type="EMBL" id="SLWV01000001">
    <property type="protein sequence ID" value="TCO80059.1"/>
    <property type="molecule type" value="Genomic_DNA"/>
</dbReference>
<dbReference type="Proteomes" id="UP000294919">
    <property type="component" value="Unassembled WGS sequence"/>
</dbReference>
<accession>A0A4R2L7E8</accession>
<evidence type="ECO:0000313" key="2">
    <source>
        <dbReference type="EMBL" id="TCO80059.1"/>
    </source>
</evidence>
<proteinExistence type="predicted"/>
<gene>
    <name evidence="2" type="ORF">EV214_101297</name>
</gene>
<organism evidence="2 3">
    <name type="scientific">Marinisporobacter balticus</name>
    <dbReference type="NCBI Taxonomy" id="2018667"/>
    <lineage>
        <taxon>Bacteria</taxon>
        <taxon>Bacillati</taxon>
        <taxon>Bacillota</taxon>
        <taxon>Clostridia</taxon>
        <taxon>Peptostreptococcales</taxon>
        <taxon>Thermotaleaceae</taxon>
        <taxon>Marinisporobacter</taxon>
    </lineage>
</organism>
<sequence>MSRSERKKNEKSEKKNIGKKCICIFLLFFLMISGILVVDDSFRMMMMIEEPKVIEHHKINEKVHEIGFCGEKFYIDEEKIYDGYIYIQNQVKYFMTMLKEKKNNFSEEQ</sequence>
<keyword evidence="3" id="KW-1185">Reference proteome</keyword>
<protein>
    <submittedName>
        <fullName evidence="2">Uncharacterized protein</fullName>
    </submittedName>
</protein>
<keyword evidence="1" id="KW-0812">Transmembrane</keyword>
<keyword evidence="1" id="KW-0472">Membrane</keyword>
<feature type="transmembrane region" description="Helical" evidence="1">
    <location>
        <begin position="21"/>
        <end position="38"/>
    </location>
</feature>
<name>A0A4R2L7E8_9FIRM</name>
<dbReference type="RefSeq" id="WP_165916168.1">
    <property type="nucleotide sequence ID" value="NZ_SLWV01000001.1"/>
</dbReference>
<evidence type="ECO:0000256" key="1">
    <source>
        <dbReference type="SAM" id="Phobius"/>
    </source>
</evidence>